<keyword evidence="2" id="KW-1185">Reference proteome</keyword>
<evidence type="ECO:0000313" key="2">
    <source>
        <dbReference type="Proteomes" id="UP000652231"/>
    </source>
</evidence>
<reference evidence="1" key="1">
    <citation type="journal article" date="2014" name="Int. J. Syst. Evol. Microbiol.">
        <title>Complete genome sequence of Corynebacterium casei LMG S-19264T (=DSM 44701T), isolated from a smear-ripened cheese.</title>
        <authorList>
            <consortium name="US DOE Joint Genome Institute (JGI-PGF)"/>
            <person name="Walter F."/>
            <person name="Albersmeier A."/>
            <person name="Kalinowski J."/>
            <person name="Ruckert C."/>
        </authorList>
    </citation>
    <scope>NUCLEOTIDE SEQUENCE</scope>
    <source>
        <strain evidence="1">CGMCC 1.12924</strain>
    </source>
</reference>
<comment type="caution">
    <text evidence="1">The sequence shown here is derived from an EMBL/GenBank/DDBJ whole genome shotgun (WGS) entry which is preliminary data.</text>
</comment>
<dbReference type="Proteomes" id="UP000652231">
    <property type="component" value="Unassembled WGS sequence"/>
</dbReference>
<gene>
    <name evidence="1" type="ORF">GCM10011312_04090</name>
</gene>
<proteinExistence type="predicted"/>
<organism evidence="1 2">
    <name type="scientific">Planktosalinus lacus</name>
    <dbReference type="NCBI Taxonomy" id="1526573"/>
    <lineage>
        <taxon>Bacteria</taxon>
        <taxon>Pseudomonadati</taxon>
        <taxon>Bacteroidota</taxon>
        <taxon>Flavobacteriia</taxon>
        <taxon>Flavobacteriales</taxon>
        <taxon>Flavobacteriaceae</taxon>
        <taxon>Planktosalinus</taxon>
    </lineage>
</organism>
<accession>A0A8J2Y8I4</accession>
<evidence type="ECO:0000313" key="1">
    <source>
        <dbReference type="EMBL" id="GGD83166.1"/>
    </source>
</evidence>
<protein>
    <submittedName>
        <fullName evidence="1">Uncharacterized protein</fullName>
    </submittedName>
</protein>
<reference evidence="1" key="2">
    <citation type="submission" date="2020-09" db="EMBL/GenBank/DDBJ databases">
        <authorList>
            <person name="Sun Q."/>
            <person name="Zhou Y."/>
        </authorList>
    </citation>
    <scope>NUCLEOTIDE SEQUENCE</scope>
    <source>
        <strain evidence="1">CGMCC 1.12924</strain>
    </source>
</reference>
<dbReference type="Gene3D" id="3.40.30.10">
    <property type="entry name" value="Glutaredoxin"/>
    <property type="match status" value="1"/>
</dbReference>
<sequence length="193" mass="21918">MFFSSGKNHFAKLPVLTENVSELTNLKSLNGEKVQLEGNITVLSFFGSDIKSKYGNVFNLTHKIYKPYHQFEDLQFVSVLESGNEKLVEALLVELNKITDADKWKFVYGSPEEIKALFKSLNSNIQLDAKLGASEVFIIDKDRNLRGRIDDKDTGTLYGFDTSSVAELNNKMEDDIKIILAEYRLALKKNNRN</sequence>
<name>A0A8J2Y8I4_9FLAO</name>
<dbReference type="AlphaFoldDB" id="A0A8J2Y8I4"/>
<dbReference type="EMBL" id="BMGK01000001">
    <property type="protein sequence ID" value="GGD83166.1"/>
    <property type="molecule type" value="Genomic_DNA"/>
</dbReference>